<gene>
    <name evidence="3" type="ORF">PPERSA_04257</name>
</gene>
<evidence type="ECO:0000313" key="3">
    <source>
        <dbReference type="EMBL" id="KRX03749.1"/>
    </source>
</evidence>
<organism evidence="3 4">
    <name type="scientific">Pseudocohnilembus persalinus</name>
    <name type="common">Ciliate</name>
    <dbReference type="NCBI Taxonomy" id="266149"/>
    <lineage>
        <taxon>Eukaryota</taxon>
        <taxon>Sar</taxon>
        <taxon>Alveolata</taxon>
        <taxon>Ciliophora</taxon>
        <taxon>Intramacronucleata</taxon>
        <taxon>Oligohymenophorea</taxon>
        <taxon>Scuticociliatia</taxon>
        <taxon>Philasterida</taxon>
        <taxon>Pseudocohnilembidae</taxon>
        <taxon>Pseudocohnilembus</taxon>
    </lineage>
</organism>
<dbReference type="AlphaFoldDB" id="A0A0V0QP40"/>
<dbReference type="InParanoid" id="A0A0V0QP40"/>
<sequence length="318" mass="37612">MNPKVPYFLQENHFARIERNNADLKRIQKLHNILYPKNKKVKNIGGVSVDLDKENFQVLKQQDLQRRHNSKLQKINQENQRMIKALVTIQQGKRSDLNKNVCKPKVYGQTLHQGPKKKKIQEIDYENKLLAKRILSTKPMISNETFKKDEKKYLKLRSHLQKKKLPPVNQNSQYKPRSLTQHNQANMYKLRSQSYMNENALNTNNFYHQYNENSQFQNQNQQASIYEQEENKTEGPDTIKVGEHLKQYQNSKQIQEQLDSNLEQFNSMQKQNTQQQSEKKISMPSIQKQNSQKSIPKINDQPTSFNQKNQSHNQNLPL</sequence>
<evidence type="ECO:0000256" key="1">
    <source>
        <dbReference type="ARBA" id="ARBA00008315"/>
    </source>
</evidence>
<feature type="region of interest" description="Disordered" evidence="2">
    <location>
        <begin position="217"/>
        <end position="236"/>
    </location>
</feature>
<dbReference type="Proteomes" id="UP000054937">
    <property type="component" value="Unassembled WGS sequence"/>
</dbReference>
<feature type="region of interest" description="Disordered" evidence="2">
    <location>
        <begin position="159"/>
        <end position="180"/>
    </location>
</feature>
<reference evidence="3 4" key="1">
    <citation type="journal article" date="2015" name="Sci. Rep.">
        <title>Genome of the facultative scuticociliatosis pathogen Pseudocohnilembus persalinus provides insight into its virulence through horizontal gene transfer.</title>
        <authorList>
            <person name="Xiong J."/>
            <person name="Wang G."/>
            <person name="Cheng J."/>
            <person name="Tian M."/>
            <person name="Pan X."/>
            <person name="Warren A."/>
            <person name="Jiang C."/>
            <person name="Yuan D."/>
            <person name="Miao W."/>
        </authorList>
    </citation>
    <scope>NUCLEOTIDE SEQUENCE [LARGE SCALE GENOMIC DNA]</scope>
    <source>
        <strain evidence="3">36N120E</strain>
    </source>
</reference>
<accession>A0A0V0QP40</accession>
<dbReference type="InterPro" id="IPR029488">
    <property type="entry name" value="Hmw/CFAP97"/>
</dbReference>
<evidence type="ECO:0000313" key="4">
    <source>
        <dbReference type="Proteomes" id="UP000054937"/>
    </source>
</evidence>
<comment type="caution">
    <text evidence="3">The sequence shown here is derived from an EMBL/GenBank/DDBJ whole genome shotgun (WGS) entry which is preliminary data.</text>
</comment>
<name>A0A0V0QP40_PSEPJ</name>
<feature type="compositionally biased region" description="Polar residues" evidence="2">
    <location>
        <begin position="266"/>
        <end position="276"/>
    </location>
</feature>
<feature type="region of interest" description="Disordered" evidence="2">
    <location>
        <begin position="266"/>
        <end position="318"/>
    </location>
</feature>
<dbReference type="EMBL" id="LDAU01000126">
    <property type="protein sequence ID" value="KRX03749.1"/>
    <property type="molecule type" value="Genomic_DNA"/>
</dbReference>
<evidence type="ECO:0000256" key="2">
    <source>
        <dbReference type="SAM" id="MobiDB-lite"/>
    </source>
</evidence>
<keyword evidence="4" id="KW-1185">Reference proteome</keyword>
<proteinExistence type="inferred from homology"/>
<comment type="similarity">
    <text evidence="1">Belongs to the CFAP97 family.</text>
</comment>
<feature type="compositionally biased region" description="Polar residues" evidence="2">
    <location>
        <begin position="168"/>
        <end position="180"/>
    </location>
</feature>
<feature type="compositionally biased region" description="Polar residues" evidence="2">
    <location>
        <begin position="284"/>
        <end position="318"/>
    </location>
</feature>
<dbReference type="Pfam" id="PF13879">
    <property type="entry name" value="Hmw_CFAP97"/>
    <property type="match status" value="1"/>
</dbReference>
<protein>
    <submittedName>
        <fullName evidence="3">Uncharacterized protein</fullName>
    </submittedName>
</protein>